<feature type="transmembrane region" description="Helical" evidence="13">
    <location>
        <begin position="182"/>
        <end position="207"/>
    </location>
</feature>
<keyword evidence="5 13" id="KW-1003">Cell membrane</keyword>
<evidence type="ECO:0000256" key="1">
    <source>
        <dbReference type="ARBA" id="ARBA00003663"/>
    </source>
</evidence>
<gene>
    <name evidence="13" type="primary">fliP</name>
    <name evidence="15" type="ORF">EP47_04955</name>
</gene>
<dbReference type="NCBIfam" id="NF009438">
    <property type="entry name" value="PRK12797.1"/>
    <property type="match status" value="1"/>
</dbReference>
<feature type="transmembrane region" description="Helical" evidence="13">
    <location>
        <begin position="45"/>
        <end position="76"/>
    </location>
</feature>
<keyword evidence="14" id="KW-0732">Signal</keyword>
<evidence type="ECO:0000313" key="15">
    <source>
        <dbReference type="EMBL" id="KGP63715.1"/>
    </source>
</evidence>
<evidence type="ECO:0000256" key="3">
    <source>
        <dbReference type="ARBA" id="ARBA00021714"/>
    </source>
</evidence>
<keyword evidence="15" id="KW-0966">Cell projection</keyword>
<evidence type="ECO:0000256" key="2">
    <source>
        <dbReference type="ARBA" id="ARBA00006257"/>
    </source>
</evidence>
<feature type="signal peptide" evidence="14">
    <location>
        <begin position="1"/>
        <end position="21"/>
    </location>
</feature>
<evidence type="ECO:0000256" key="6">
    <source>
        <dbReference type="ARBA" id="ARBA00022692"/>
    </source>
</evidence>
<comment type="caution">
    <text evidence="15">The sequence shown here is derived from an EMBL/GenBank/DDBJ whole genome shotgun (WGS) entry which is preliminary data.</text>
</comment>
<keyword evidence="7 13" id="KW-1005">Bacterial flagellum biogenesis</keyword>
<feature type="transmembrane region" description="Helical" evidence="13">
    <location>
        <begin position="219"/>
        <end position="240"/>
    </location>
</feature>
<protein>
    <recommendedName>
        <fullName evidence="3 13">Flagellar biosynthetic protein FliP</fullName>
    </recommendedName>
</protein>
<dbReference type="EMBL" id="JNCF01000011">
    <property type="protein sequence ID" value="KGP63715.1"/>
    <property type="molecule type" value="Genomic_DNA"/>
</dbReference>
<evidence type="ECO:0000256" key="7">
    <source>
        <dbReference type="ARBA" id="ARBA00022795"/>
    </source>
</evidence>
<keyword evidence="15" id="KW-0282">Flagellum</keyword>
<dbReference type="PANTHER" id="PTHR30587:SF0">
    <property type="entry name" value="FLAGELLAR BIOSYNTHETIC PROTEIN FLIP"/>
    <property type="match status" value="1"/>
</dbReference>
<proteinExistence type="inferred from homology"/>
<evidence type="ECO:0000256" key="12">
    <source>
        <dbReference type="ARBA" id="ARBA00023225"/>
    </source>
</evidence>
<dbReference type="GO" id="GO:0044781">
    <property type="term" value="P:bacterial-type flagellum organization"/>
    <property type="evidence" value="ECO:0007669"/>
    <property type="project" value="UniProtKB-UniRule"/>
</dbReference>
<comment type="similarity">
    <text evidence="2 13">Belongs to the FliP/MopC/SpaP family.</text>
</comment>
<sequence>MKYCLYLTGIMICFLSTTAHADWSSIPLLTSSSSTGEVTYNVSLKILLGMALLTVLPALLMTMTSFTRIIIVFSILRQAIGIPNVPSNQILVGLSLIMTVFVMMPVFNTINESSINPYMKGTISDEVAIERIGASLRMFLLKQTRKADLNMFLKLAKTQASSKEPPMFAVIPAFITSELKTAFQIGFLIFIPFLIIDLVTASILMSMGMMMLSPMMISLPFKIIFFVLVNGWSLMVTSLISSFRL</sequence>
<keyword evidence="10 13" id="KW-0472">Membrane</keyword>
<feature type="transmembrane region" description="Helical" evidence="13">
    <location>
        <begin position="88"/>
        <end position="107"/>
    </location>
</feature>
<dbReference type="STRING" id="1498499.EP47_04955"/>
<dbReference type="Pfam" id="PF00813">
    <property type="entry name" value="FliP"/>
    <property type="match status" value="1"/>
</dbReference>
<dbReference type="NCBIfam" id="TIGR01103">
    <property type="entry name" value="fliP"/>
    <property type="match status" value="1"/>
</dbReference>
<dbReference type="GO" id="GO:0005886">
    <property type="term" value="C:plasma membrane"/>
    <property type="evidence" value="ECO:0007669"/>
    <property type="project" value="UniProtKB-SubCell"/>
</dbReference>
<evidence type="ECO:0000256" key="14">
    <source>
        <dbReference type="SAM" id="SignalP"/>
    </source>
</evidence>
<dbReference type="PRINTS" id="PR01302">
    <property type="entry name" value="TYPE3IMPPROT"/>
</dbReference>
<evidence type="ECO:0000256" key="13">
    <source>
        <dbReference type="RuleBase" id="RU362069"/>
    </source>
</evidence>
<keyword evidence="12 13" id="KW-1006">Bacterial flagellum protein export</keyword>
<comment type="subcellular location">
    <subcellularLocation>
        <location evidence="13">Cell membrane</location>
        <topology evidence="13">Multi-pass membrane protein</topology>
    </subcellularLocation>
    <subcellularLocation>
        <location evidence="13">Bacterial flagellum basal body</location>
    </subcellularLocation>
</comment>
<reference evidence="15 16" key="1">
    <citation type="submission" date="2014-05" db="EMBL/GenBank/DDBJ databases">
        <authorList>
            <person name="Rizzardi K."/>
            <person name="Winiecka-Krusnell J."/>
            <person name="Ramliden M."/>
            <person name="Alm E."/>
            <person name="Andersson S."/>
            <person name="Byfors S."/>
        </authorList>
    </citation>
    <scope>NUCLEOTIDE SEQUENCE [LARGE SCALE GENOMIC DNA]</scope>
    <source>
        <strain evidence="15 16">LEGN</strain>
    </source>
</reference>
<evidence type="ECO:0000256" key="4">
    <source>
        <dbReference type="ARBA" id="ARBA00022448"/>
    </source>
</evidence>
<keyword evidence="9 13" id="KW-1133">Transmembrane helix</keyword>
<feature type="chain" id="PRO_5002004515" description="Flagellar biosynthetic protein FliP" evidence="14">
    <location>
        <begin position="22"/>
        <end position="245"/>
    </location>
</feature>
<evidence type="ECO:0000256" key="8">
    <source>
        <dbReference type="ARBA" id="ARBA00022927"/>
    </source>
</evidence>
<accession>A0A0A2SRG0</accession>
<dbReference type="PRINTS" id="PR00951">
    <property type="entry name" value="FLGBIOSNFLIP"/>
</dbReference>
<keyword evidence="4 13" id="KW-0813">Transport</keyword>
<dbReference type="AlphaFoldDB" id="A0A0A2SRG0"/>
<evidence type="ECO:0000256" key="10">
    <source>
        <dbReference type="ARBA" id="ARBA00023136"/>
    </source>
</evidence>
<keyword evidence="8 13" id="KW-0653">Protein transport</keyword>
<dbReference type="GO" id="GO:0009425">
    <property type="term" value="C:bacterial-type flagellum basal body"/>
    <property type="evidence" value="ECO:0007669"/>
    <property type="project" value="UniProtKB-SubCell"/>
</dbReference>
<evidence type="ECO:0000313" key="16">
    <source>
        <dbReference type="Proteomes" id="UP000054422"/>
    </source>
</evidence>
<dbReference type="PROSITE" id="PS01060">
    <property type="entry name" value="FLIP_1"/>
    <property type="match status" value="1"/>
</dbReference>
<dbReference type="InterPro" id="IPR005837">
    <property type="entry name" value="FliP"/>
</dbReference>
<keyword evidence="16" id="KW-1185">Reference proteome</keyword>
<keyword evidence="6 13" id="KW-0812">Transmembrane</keyword>
<dbReference type="PROSITE" id="PS01061">
    <property type="entry name" value="FLIP_2"/>
    <property type="match status" value="1"/>
</dbReference>
<name>A0A0A2SRG0_9GAMM</name>
<evidence type="ECO:0000256" key="5">
    <source>
        <dbReference type="ARBA" id="ARBA00022475"/>
    </source>
</evidence>
<evidence type="ECO:0000256" key="9">
    <source>
        <dbReference type="ARBA" id="ARBA00022989"/>
    </source>
</evidence>
<dbReference type="InterPro" id="IPR005838">
    <property type="entry name" value="T3SS_IM_P"/>
</dbReference>
<comment type="function">
    <text evidence="1 13">Plays a role in the flagellum-specific transport system.</text>
</comment>
<dbReference type="GO" id="GO:0009306">
    <property type="term" value="P:protein secretion"/>
    <property type="evidence" value="ECO:0007669"/>
    <property type="project" value="UniProtKB-UniRule"/>
</dbReference>
<evidence type="ECO:0000256" key="11">
    <source>
        <dbReference type="ARBA" id="ARBA00023143"/>
    </source>
</evidence>
<keyword evidence="11" id="KW-0975">Bacterial flagellum</keyword>
<dbReference type="PANTHER" id="PTHR30587">
    <property type="entry name" value="FLAGELLAR BIOSYNTHETIC PROTEIN FLIP"/>
    <property type="match status" value="1"/>
</dbReference>
<organism evidence="15 16">
    <name type="scientific">Legionella norrlandica</name>
    <dbReference type="NCBI Taxonomy" id="1498499"/>
    <lineage>
        <taxon>Bacteria</taxon>
        <taxon>Pseudomonadati</taxon>
        <taxon>Pseudomonadota</taxon>
        <taxon>Gammaproteobacteria</taxon>
        <taxon>Legionellales</taxon>
        <taxon>Legionellaceae</taxon>
        <taxon>Legionella</taxon>
    </lineage>
</organism>
<keyword evidence="15" id="KW-0969">Cilium</keyword>
<dbReference type="Proteomes" id="UP000054422">
    <property type="component" value="Unassembled WGS sequence"/>
</dbReference>